<gene>
    <name evidence="2" type="ORF">MGWOODY_XGa1042</name>
</gene>
<evidence type="ECO:0000259" key="1">
    <source>
        <dbReference type="PROSITE" id="PS51782"/>
    </source>
</evidence>
<sequence length="390" mass="42902">MLDPRLGNQVLGFAWLNVNFNGIPYRTLTPMKRSLDYSMSKFGLKALGRLGARRVVCVGLASVIFLHGAVIPAYSDTNLLPGAPQLYTVQPGDSLWSIATRFFREPWRWADLLQRNPQISNPERLFPGDLLVLGQRDAGVQLKVLRVEKMSPRLRIVDQNRAVPSIAPDVIQPFLVSAEIRQTAELPDSGYVVAGTEGETILGQFTSFYARDLPYSSAGDYYVMRFGERFIDPDSGEYLGRSVTRIGTANLIAGDEISVLELVYSRLEVEAGDRLVPVKEDARLPYFFPRIPEVNLQGHIVGIATGVREAGLFSVVTVSVGTEDGVQPGDVLQVTRSVAVSDLAAARPVELPGHSSAHVMVFKVFHKASFALIIRARRPVNLHDHISIPG</sequence>
<dbReference type="AlphaFoldDB" id="A0A160TSM2"/>
<dbReference type="InterPro" id="IPR036779">
    <property type="entry name" value="LysM_dom_sf"/>
</dbReference>
<dbReference type="SUPFAM" id="SSF54106">
    <property type="entry name" value="LysM domain"/>
    <property type="match status" value="1"/>
</dbReference>
<dbReference type="PROSITE" id="PS51782">
    <property type="entry name" value="LYSM"/>
    <property type="match status" value="1"/>
</dbReference>
<organism evidence="2">
    <name type="scientific">hydrothermal vent metagenome</name>
    <dbReference type="NCBI Taxonomy" id="652676"/>
    <lineage>
        <taxon>unclassified sequences</taxon>
        <taxon>metagenomes</taxon>
        <taxon>ecological metagenomes</taxon>
    </lineage>
</organism>
<dbReference type="PANTHER" id="PTHR34700">
    <property type="entry name" value="POTASSIUM BINDING PROTEIN KBP"/>
    <property type="match status" value="1"/>
</dbReference>
<reference evidence="2" key="1">
    <citation type="submission" date="2015-10" db="EMBL/GenBank/DDBJ databases">
        <authorList>
            <person name="Gilbert D.G."/>
        </authorList>
    </citation>
    <scope>NUCLEOTIDE SEQUENCE</scope>
</reference>
<feature type="domain" description="LysM" evidence="1">
    <location>
        <begin position="85"/>
        <end position="133"/>
    </location>
</feature>
<dbReference type="InterPro" id="IPR018392">
    <property type="entry name" value="LysM"/>
</dbReference>
<protein>
    <submittedName>
        <fullName evidence="2">Uncharacterized protein with LysM domain,COG1652</fullName>
    </submittedName>
</protein>
<dbReference type="EMBL" id="CZRL01000063">
    <property type="protein sequence ID" value="CUS51400.1"/>
    <property type="molecule type" value="Genomic_DNA"/>
</dbReference>
<evidence type="ECO:0000313" key="2">
    <source>
        <dbReference type="EMBL" id="CUS51400.1"/>
    </source>
</evidence>
<dbReference type="InterPro" id="IPR052196">
    <property type="entry name" value="Bact_Kbp"/>
</dbReference>
<dbReference type="SMART" id="SM00257">
    <property type="entry name" value="LysM"/>
    <property type="match status" value="1"/>
</dbReference>
<proteinExistence type="predicted"/>
<dbReference type="Gene3D" id="3.10.350.10">
    <property type="entry name" value="LysM domain"/>
    <property type="match status" value="1"/>
</dbReference>
<dbReference type="PANTHER" id="PTHR34700:SF4">
    <property type="entry name" value="PHAGE-LIKE ELEMENT PBSX PROTEIN XKDP"/>
    <property type="match status" value="1"/>
</dbReference>
<name>A0A160TSM2_9ZZZZ</name>
<dbReference type="Pfam" id="PF01476">
    <property type="entry name" value="LysM"/>
    <property type="match status" value="1"/>
</dbReference>
<accession>A0A160TSM2</accession>
<dbReference type="CDD" id="cd00118">
    <property type="entry name" value="LysM"/>
    <property type="match status" value="1"/>
</dbReference>